<keyword evidence="2" id="KW-1185">Reference proteome</keyword>
<dbReference type="AlphaFoldDB" id="A0A011QIT1"/>
<evidence type="ECO:0000313" key="2">
    <source>
        <dbReference type="Proteomes" id="UP000022141"/>
    </source>
</evidence>
<proteinExistence type="predicted"/>
<accession>A0A011QIT1</accession>
<protein>
    <recommendedName>
        <fullName evidence="3">Phasin domain-containing protein</fullName>
    </recommendedName>
</protein>
<name>A0A011QIT1_ACCRE</name>
<evidence type="ECO:0000313" key="1">
    <source>
        <dbReference type="EMBL" id="EXI89257.1"/>
    </source>
</evidence>
<comment type="caution">
    <text evidence="1">The sequence shown here is derived from an EMBL/GenBank/DDBJ whole genome shotgun (WGS) entry which is preliminary data.</text>
</comment>
<dbReference type="eggNOG" id="ENOG5032WBU">
    <property type="taxonomic scope" value="Bacteria"/>
</dbReference>
<dbReference type="EMBL" id="JEMY01000017">
    <property type="protein sequence ID" value="EXI89257.1"/>
    <property type="molecule type" value="Genomic_DNA"/>
</dbReference>
<gene>
    <name evidence="1" type="ORF">AW11_01580</name>
</gene>
<organism evidence="1 2">
    <name type="scientific">Accumulibacter regalis</name>
    <dbReference type="NCBI Taxonomy" id="522306"/>
    <lineage>
        <taxon>Bacteria</taxon>
        <taxon>Pseudomonadati</taxon>
        <taxon>Pseudomonadota</taxon>
        <taxon>Betaproteobacteria</taxon>
        <taxon>Candidatus Accumulibacter</taxon>
    </lineage>
</organism>
<evidence type="ECO:0008006" key="3">
    <source>
        <dbReference type="Google" id="ProtNLM"/>
    </source>
</evidence>
<sequence length="163" mass="18087">MNREELRDQLLAPVLQWTRLGRQTSRLMTASTAVISYRSRRLLRAGALTRRADWAEAAQMAREKVEVPLESATAMAAAMLPVMQQFWTHAGQSMLACTSDSLSLACSRNSEQFRERQAELGTTLINVTVGWFRLLGSVADVASQGVAPVLRQVQANAARLEKR</sequence>
<dbReference type="PATRIC" id="fig|1454004.3.peg.1629"/>
<dbReference type="Proteomes" id="UP000022141">
    <property type="component" value="Unassembled WGS sequence"/>
</dbReference>
<reference evidence="1" key="1">
    <citation type="submission" date="2014-02" db="EMBL/GenBank/DDBJ databases">
        <title>Expanding our view of genomic diversity in Candidatus Accumulibacter clades.</title>
        <authorList>
            <person name="Skennerton C.T."/>
            <person name="Barr J.J."/>
            <person name="Slater F.R."/>
            <person name="Bond P.L."/>
            <person name="Tyson G.W."/>
        </authorList>
    </citation>
    <scope>NUCLEOTIDE SEQUENCE [LARGE SCALE GENOMIC DNA]</scope>
</reference>
<dbReference type="STRING" id="1454004.AW11_01580"/>